<dbReference type="KEGG" id="vg:80512808"/>
<keyword evidence="2" id="KW-1185">Reference proteome</keyword>
<sequence>MQNRYVHEILSLNNIIDKKTSDANFLEITSLVFHGIVLLIEKEQSLKYIYSQFLEDLKRQKKLSWPKLDTNNNEFNRRIDIFLSMPFIETNNILTLLHRLLFIETHKLNLITELKYKNIFEHIIITNNNCRIREISLFHLFELLVDHLKYYTRIYNDKNKLEFSLGNKILKIIQHD</sequence>
<dbReference type="Proteomes" id="UP000241365">
    <property type="component" value="Segment"/>
</dbReference>
<organism evidence="1 2">
    <name type="scientific">Powai lake megavirus</name>
    <dbReference type="NCBI Taxonomy" id="1842663"/>
    <lineage>
        <taxon>Viruses</taxon>
        <taxon>Varidnaviria</taxon>
        <taxon>Bamfordvirae</taxon>
        <taxon>Nucleocytoviricota</taxon>
        <taxon>Megaviricetes</taxon>
        <taxon>Imitervirales</taxon>
        <taxon>Mimiviridae</taxon>
        <taxon>Megamimivirinae</taxon>
        <taxon>Megavirus</taxon>
        <taxon>Megavirus powaiense</taxon>
    </lineage>
</organism>
<dbReference type="GeneID" id="80512808"/>
<reference evidence="1 2" key="1">
    <citation type="journal article" date="2016" name="Genome Announc.">
        <title>Complete Genome Sequence of a New Megavirus Family Member Isolated from an Inland Water Lake for the First Time in India.</title>
        <authorList>
            <person name="Chatterjee A."/>
            <person name="Ali F."/>
            <person name="Bange D."/>
            <person name="Kondabagil K."/>
        </authorList>
    </citation>
    <scope>NUCLEOTIDE SEQUENCE [LARGE SCALE GENOMIC DNA]</scope>
    <source>
        <strain evidence="1">1</strain>
    </source>
</reference>
<dbReference type="RefSeq" id="YP_010776197.1">
    <property type="nucleotide sequence ID" value="NC_075034.1"/>
</dbReference>
<name>A0A167R9I1_9VIRU</name>
<evidence type="ECO:0000313" key="2">
    <source>
        <dbReference type="Proteomes" id="UP000241365"/>
    </source>
</evidence>
<accession>A0A167R9I1</accession>
<evidence type="ECO:0000313" key="1">
    <source>
        <dbReference type="EMBL" id="ANB50446.1"/>
    </source>
</evidence>
<dbReference type="EMBL" id="KU877344">
    <property type="protein sequence ID" value="ANB50446.1"/>
    <property type="molecule type" value="Genomic_DNA"/>
</dbReference>
<proteinExistence type="predicted"/>
<protein>
    <submittedName>
        <fullName evidence="1">Uncharacterized protein</fullName>
    </submittedName>
</protein>